<dbReference type="RefSeq" id="WP_093135006.1">
    <property type="nucleotide sequence ID" value="NZ_FOHJ01000006.1"/>
</dbReference>
<sequence length="370" mass="43760">MIEIFQEMINKSHNYAIPYDVYIKEALYHREKGYYRKNNRVLGKRGDFYTTNHVGSIFSEIMANIFIESAHTLTLPLHIMELGGGDGRFVLQLIKAFEDKEIKPERYIFIEQNQYARQQLHSLIPEDWNLVTFESLKEYYATEGFFEGIIFSNEYLDAQPVRVVVNRDGELKEVMVTVKESGQLTEIEKPCSEGLYYWLKKWDIFPVINNQRMEVPIYMDSICNLVNKVLEKGLIFTFDYGYTYEERLSPHRKDGSLRGYSRHQLVNNPLQYPGQMDITHHVPWDVWIKKGQEQELDHHVLTRQNQFFYKVGNVLDLVEETDHKNPFSEAAKRNRAMRTLLSDNWMGNKFDVCIQSKNMERERVNQLLTI</sequence>
<evidence type="ECO:0000313" key="4">
    <source>
        <dbReference type="Proteomes" id="UP000199095"/>
    </source>
</evidence>
<dbReference type="Gene3D" id="3.40.50.12710">
    <property type="match status" value="1"/>
</dbReference>
<keyword evidence="1 3" id="KW-0489">Methyltransferase</keyword>
<dbReference type="Proteomes" id="UP000199095">
    <property type="component" value="Unassembled WGS sequence"/>
</dbReference>
<organism evidence="3 4">
    <name type="scientific">Salinibacillus kushneri</name>
    <dbReference type="NCBI Taxonomy" id="237682"/>
    <lineage>
        <taxon>Bacteria</taxon>
        <taxon>Bacillati</taxon>
        <taxon>Bacillota</taxon>
        <taxon>Bacilli</taxon>
        <taxon>Bacillales</taxon>
        <taxon>Bacillaceae</taxon>
        <taxon>Salinibacillus</taxon>
    </lineage>
</organism>
<accession>A0A1I0FVE9</accession>
<reference evidence="4" key="1">
    <citation type="submission" date="2016-10" db="EMBL/GenBank/DDBJ databases">
        <authorList>
            <person name="Varghese N."/>
            <person name="Submissions S."/>
        </authorList>
    </citation>
    <scope>NUCLEOTIDE SEQUENCE [LARGE SCALE GENOMIC DNA]</scope>
    <source>
        <strain evidence="4">CGMCC 1.3566</strain>
    </source>
</reference>
<dbReference type="InterPro" id="IPR003788">
    <property type="entry name" value="NDUFAF7"/>
</dbReference>
<dbReference type="InterPro" id="IPR029063">
    <property type="entry name" value="SAM-dependent_MTases_sf"/>
</dbReference>
<dbReference type="GO" id="GO:0035243">
    <property type="term" value="F:protein-arginine omega-N symmetric methyltransferase activity"/>
    <property type="evidence" value="ECO:0007669"/>
    <property type="project" value="TreeGrafter"/>
</dbReference>
<name>A0A1I0FVE9_9BACI</name>
<dbReference type="STRING" id="237682.SAMN05421676_106106"/>
<proteinExistence type="predicted"/>
<dbReference type="SUPFAM" id="SSF53335">
    <property type="entry name" value="S-adenosyl-L-methionine-dependent methyltransferases"/>
    <property type="match status" value="1"/>
</dbReference>
<dbReference type="EMBL" id="FOHJ01000006">
    <property type="protein sequence ID" value="SET62386.1"/>
    <property type="molecule type" value="Genomic_DNA"/>
</dbReference>
<evidence type="ECO:0000313" key="3">
    <source>
        <dbReference type="EMBL" id="SET62386.1"/>
    </source>
</evidence>
<keyword evidence="2 3" id="KW-0808">Transferase</keyword>
<keyword evidence="4" id="KW-1185">Reference proteome</keyword>
<evidence type="ECO:0000256" key="1">
    <source>
        <dbReference type="ARBA" id="ARBA00022603"/>
    </source>
</evidence>
<dbReference type="Pfam" id="PF02636">
    <property type="entry name" value="Methyltransf_28"/>
    <property type="match status" value="1"/>
</dbReference>
<evidence type="ECO:0000256" key="2">
    <source>
        <dbReference type="ARBA" id="ARBA00022679"/>
    </source>
</evidence>
<protein>
    <submittedName>
        <fullName evidence="3">SAM-dependent methyltransferase, MidA family</fullName>
    </submittedName>
</protein>
<dbReference type="PANTHER" id="PTHR12049">
    <property type="entry name" value="PROTEIN ARGININE METHYLTRANSFERASE NDUFAF7, MITOCHONDRIAL"/>
    <property type="match status" value="1"/>
</dbReference>
<dbReference type="AlphaFoldDB" id="A0A1I0FVE9"/>
<dbReference type="OrthoDB" id="9794208at2"/>
<dbReference type="GO" id="GO:0032259">
    <property type="term" value="P:methylation"/>
    <property type="evidence" value="ECO:0007669"/>
    <property type="project" value="UniProtKB-KW"/>
</dbReference>
<dbReference type="PANTHER" id="PTHR12049:SF7">
    <property type="entry name" value="PROTEIN ARGININE METHYLTRANSFERASE NDUFAF7, MITOCHONDRIAL"/>
    <property type="match status" value="1"/>
</dbReference>
<dbReference type="InterPro" id="IPR038375">
    <property type="entry name" value="NDUFAF7_sf"/>
</dbReference>
<gene>
    <name evidence="3" type="ORF">SAMN05421676_106106</name>
</gene>